<dbReference type="Proteomes" id="UP000326857">
    <property type="component" value="Unassembled WGS sequence"/>
</dbReference>
<proteinExistence type="predicted"/>
<evidence type="ECO:0000313" key="1">
    <source>
        <dbReference type="EMBL" id="VVT32763.1"/>
    </source>
</evidence>
<protein>
    <submittedName>
        <fullName evidence="1">Uncharacterized protein</fullName>
    </submittedName>
</protein>
<dbReference type="EMBL" id="CABVLI010000054">
    <property type="protein sequence ID" value="VVT32763.1"/>
    <property type="molecule type" value="Genomic_DNA"/>
</dbReference>
<dbReference type="AlphaFoldDB" id="A0A5E8ASZ3"/>
<accession>A0A5E8ASZ3</accession>
<gene>
    <name evidence="1" type="ORF">SPHINGO391_90005</name>
</gene>
<sequence length="139" mass="14665">MLLSQQPLDETLGLALGAVDAGVTMLPNEVPNYRPGGGSGNAPCPDSCAAIVIMRNSQVLHHAGNGGNPGTSVMHISDAQRAHDLRLCVSAMPRLWRFRPSAPAGRHTGHERGIERRVVVVKIGIKLGHLGSLGEQPTL</sequence>
<reference evidence="1 2" key="1">
    <citation type="submission" date="2019-09" db="EMBL/GenBank/DDBJ databases">
        <authorList>
            <person name="Dittami M. S."/>
        </authorList>
    </citation>
    <scope>NUCLEOTIDE SEQUENCE [LARGE SCALE GENOMIC DNA]</scope>
    <source>
        <strain evidence="1">SPHINGO391</strain>
    </source>
</reference>
<organism evidence="1 2">
    <name type="scientific">Sphingomonas aurantiaca</name>
    <dbReference type="NCBI Taxonomy" id="185949"/>
    <lineage>
        <taxon>Bacteria</taxon>
        <taxon>Pseudomonadati</taxon>
        <taxon>Pseudomonadota</taxon>
        <taxon>Alphaproteobacteria</taxon>
        <taxon>Sphingomonadales</taxon>
        <taxon>Sphingomonadaceae</taxon>
        <taxon>Sphingomonas</taxon>
    </lineage>
</organism>
<evidence type="ECO:0000313" key="2">
    <source>
        <dbReference type="Proteomes" id="UP000326857"/>
    </source>
</evidence>
<name>A0A5E8ASZ3_9SPHN</name>